<name>A0ABS6JJ77_9BACI</name>
<comment type="caution">
    <text evidence="2">The sequence shown here is derived from an EMBL/GenBank/DDBJ whole genome shotgun (WGS) entry which is preliminary data.</text>
</comment>
<dbReference type="PANTHER" id="PTHR40032:SF1">
    <property type="entry name" value="EXPORTED PROTEIN"/>
    <property type="match status" value="1"/>
</dbReference>
<protein>
    <submittedName>
        <fullName evidence="2">Amidase domain-containing protein</fullName>
    </submittedName>
</protein>
<dbReference type="PANTHER" id="PTHR40032">
    <property type="entry name" value="EXPORTED PROTEIN-RELATED"/>
    <property type="match status" value="1"/>
</dbReference>
<sequence>MYEKVKRHVENSMQCFVTRSNSGGFVRDDEMEAIERKQKSLTTRKAQIVKNIVDGNIIKQHTFQDRSFFDYVVSVQHVIKQKEQLYMEEQLQNRRIVLEDEEIIDDYLVNREGGGTYDPLDIKQLFQGETRSSPDYVYDRVEVVRYAERWWDSFNPEYKQFENDCTNYISQCIFAGGVPMSGQPNRSSGWWYQNNQWSYSWTVAHALRWYLSGSNNGLQAVEVSSPHELMRGDIICYDFNGDDNWQHTTVVTGKDVEGEPLVNAHTTNSRMRFWSYEDSTAWTPNIKYKFFSIIDRNS</sequence>
<accession>A0ABS6JJ77</accession>
<keyword evidence="3" id="KW-1185">Reference proteome</keyword>
<evidence type="ECO:0000259" key="1">
    <source>
        <dbReference type="Pfam" id="PF12671"/>
    </source>
</evidence>
<dbReference type="EMBL" id="JAHQCS010000148">
    <property type="protein sequence ID" value="MBU9713698.1"/>
    <property type="molecule type" value="Genomic_DNA"/>
</dbReference>
<gene>
    <name evidence="2" type="ORF">KS419_18370</name>
</gene>
<evidence type="ECO:0000313" key="3">
    <source>
        <dbReference type="Proteomes" id="UP000784880"/>
    </source>
</evidence>
<reference evidence="2 3" key="1">
    <citation type="submission" date="2021-06" db="EMBL/GenBank/DDBJ databases">
        <title>Bacillus sp. RD4P76, an endophyte from a halophyte.</title>
        <authorList>
            <person name="Sun J.-Q."/>
        </authorList>
    </citation>
    <scope>NUCLEOTIDE SEQUENCE [LARGE SCALE GENOMIC DNA]</scope>
    <source>
        <strain evidence="2 3">CGMCC 1.15917</strain>
    </source>
</reference>
<dbReference type="InterPro" id="IPR024301">
    <property type="entry name" value="Amidase_6"/>
</dbReference>
<dbReference type="Pfam" id="PF12671">
    <property type="entry name" value="Amidase_6"/>
    <property type="match status" value="1"/>
</dbReference>
<evidence type="ECO:0000313" key="2">
    <source>
        <dbReference type="EMBL" id="MBU9713698.1"/>
    </source>
</evidence>
<proteinExistence type="predicted"/>
<organism evidence="2 3">
    <name type="scientific">Evansella tamaricis</name>
    <dbReference type="NCBI Taxonomy" id="2069301"/>
    <lineage>
        <taxon>Bacteria</taxon>
        <taxon>Bacillati</taxon>
        <taxon>Bacillota</taxon>
        <taxon>Bacilli</taxon>
        <taxon>Bacillales</taxon>
        <taxon>Bacillaceae</taxon>
        <taxon>Evansella</taxon>
    </lineage>
</organism>
<dbReference type="RefSeq" id="WP_217067849.1">
    <property type="nucleotide sequence ID" value="NZ_JAHQCS010000148.1"/>
</dbReference>
<dbReference type="Proteomes" id="UP000784880">
    <property type="component" value="Unassembled WGS sequence"/>
</dbReference>
<feature type="domain" description="Putative amidase" evidence="1">
    <location>
        <begin position="138"/>
        <end position="290"/>
    </location>
</feature>